<dbReference type="PANTHER" id="PTHR30050">
    <property type="entry name" value="CHROMOSOMAL REPLICATION INITIATOR PROTEIN DNAA"/>
    <property type="match status" value="1"/>
</dbReference>
<dbReference type="GO" id="GO:0006260">
    <property type="term" value="P:DNA replication"/>
    <property type="evidence" value="ECO:0007669"/>
    <property type="project" value="TreeGrafter"/>
</dbReference>
<sequence length="310" mass="35778">MINLDGSYSERTIEFLSRYRPLINGQAYRAISMTPDEIAERRAYIRQKLRRSSFNNLSNDTLDQCLYYELDGMRFFEDEKGYCYALKAERVSAEQGDFRKSRAMIPFEYIGLKTHDFKWNVYSEDTTKAKDILNRYLLSFPAMKEKGMGVYICSGTKGSGKTMLSCCIINEIADKYTLNIKFINVLDLLELTKKSYKSDDTLQTVQNAVVLVIDDIGVQLSREWTDTVLYRLINERYANHRVTIYTSNLKIDDLKIDDRIKDRIEATSYIVNLPETPVRKNKSEADKNKLMDDLMKKNAPNGAATPSQGK</sequence>
<keyword evidence="3" id="KW-0067">ATP-binding</keyword>
<protein>
    <submittedName>
        <fullName evidence="3">ATP-binding protein</fullName>
    </submittedName>
</protein>
<dbReference type="RefSeq" id="WP_186865825.1">
    <property type="nucleotide sequence ID" value="NZ_JACOPH010000001.1"/>
</dbReference>
<feature type="compositionally biased region" description="Basic and acidic residues" evidence="1">
    <location>
        <begin position="280"/>
        <end position="296"/>
    </location>
</feature>
<dbReference type="Proteomes" id="UP000606720">
    <property type="component" value="Unassembled WGS sequence"/>
</dbReference>
<evidence type="ECO:0000313" key="4">
    <source>
        <dbReference type="Proteomes" id="UP000606720"/>
    </source>
</evidence>
<accession>A0A923LMT5</accession>
<reference evidence="3" key="1">
    <citation type="submission" date="2020-08" db="EMBL/GenBank/DDBJ databases">
        <title>Genome public.</title>
        <authorList>
            <person name="Liu C."/>
            <person name="Sun Q."/>
        </authorList>
    </citation>
    <scope>NUCLEOTIDE SEQUENCE</scope>
    <source>
        <strain evidence="3">BX1005</strain>
    </source>
</reference>
<dbReference type="GO" id="GO:0005524">
    <property type="term" value="F:ATP binding"/>
    <property type="evidence" value="ECO:0007669"/>
    <property type="project" value="UniProtKB-KW"/>
</dbReference>
<keyword evidence="3" id="KW-0547">Nucleotide-binding</keyword>
<dbReference type="Gene3D" id="3.40.50.300">
    <property type="entry name" value="P-loop containing nucleotide triphosphate hydrolases"/>
    <property type="match status" value="1"/>
</dbReference>
<evidence type="ECO:0000313" key="3">
    <source>
        <dbReference type="EMBL" id="MBC5712753.1"/>
    </source>
</evidence>
<proteinExistence type="predicted"/>
<dbReference type="AlphaFoldDB" id="A0A923LMT5"/>
<dbReference type="EMBL" id="JACOPH010000001">
    <property type="protein sequence ID" value="MBC5712753.1"/>
    <property type="molecule type" value="Genomic_DNA"/>
</dbReference>
<dbReference type="PANTHER" id="PTHR30050:SF4">
    <property type="entry name" value="ATP-BINDING PROTEIN RV3427C IN INSERTION SEQUENCE-RELATED"/>
    <property type="match status" value="1"/>
</dbReference>
<comment type="caution">
    <text evidence="3">The sequence shown here is derived from an EMBL/GenBank/DDBJ whole genome shotgun (WGS) entry which is preliminary data.</text>
</comment>
<name>A0A923LMT5_9FIRM</name>
<feature type="domain" description="IstB-like ATP-binding" evidence="2">
    <location>
        <begin position="152"/>
        <end position="280"/>
    </location>
</feature>
<dbReference type="InterPro" id="IPR002611">
    <property type="entry name" value="IstB_ATP-bd"/>
</dbReference>
<dbReference type="Pfam" id="PF01695">
    <property type="entry name" value="IstB_IS21"/>
    <property type="match status" value="1"/>
</dbReference>
<gene>
    <name evidence="3" type="ORF">H8S17_00780</name>
</gene>
<keyword evidence="4" id="KW-1185">Reference proteome</keyword>
<dbReference type="SUPFAM" id="SSF52540">
    <property type="entry name" value="P-loop containing nucleoside triphosphate hydrolases"/>
    <property type="match status" value="1"/>
</dbReference>
<evidence type="ECO:0000256" key="1">
    <source>
        <dbReference type="SAM" id="MobiDB-lite"/>
    </source>
</evidence>
<dbReference type="InterPro" id="IPR027417">
    <property type="entry name" value="P-loop_NTPase"/>
</dbReference>
<organism evidence="3 4">
    <name type="scientific">Roseburia zhanii</name>
    <dbReference type="NCBI Taxonomy" id="2763064"/>
    <lineage>
        <taxon>Bacteria</taxon>
        <taxon>Bacillati</taxon>
        <taxon>Bacillota</taxon>
        <taxon>Clostridia</taxon>
        <taxon>Lachnospirales</taxon>
        <taxon>Lachnospiraceae</taxon>
        <taxon>Roseburia</taxon>
    </lineage>
</organism>
<feature type="region of interest" description="Disordered" evidence="1">
    <location>
        <begin position="280"/>
        <end position="310"/>
    </location>
</feature>
<evidence type="ECO:0000259" key="2">
    <source>
        <dbReference type="Pfam" id="PF01695"/>
    </source>
</evidence>